<reference evidence="3 4" key="1">
    <citation type="submission" date="2018-06" db="EMBL/GenBank/DDBJ databases">
        <title>Comparative genomics reveals the genomic features of Rhizophagus irregularis, R. cerebriforme, R. diaphanum and Gigaspora rosea, and their symbiotic lifestyle signature.</title>
        <authorList>
            <person name="Morin E."/>
            <person name="San Clemente H."/>
            <person name="Chen E.C.H."/>
            <person name="De La Providencia I."/>
            <person name="Hainaut M."/>
            <person name="Kuo A."/>
            <person name="Kohler A."/>
            <person name="Murat C."/>
            <person name="Tang N."/>
            <person name="Roy S."/>
            <person name="Loubradou J."/>
            <person name="Henrissat B."/>
            <person name="Grigoriev I.V."/>
            <person name="Corradi N."/>
            <person name="Roux C."/>
            <person name="Martin F.M."/>
        </authorList>
    </citation>
    <scope>NUCLEOTIDE SEQUENCE [LARGE SCALE GENOMIC DNA]</scope>
    <source>
        <strain evidence="3 4">DAOM 227022</strain>
    </source>
</reference>
<name>A0A397SI16_9GLOM</name>
<organism evidence="3 4">
    <name type="scientific">Glomus cerebriforme</name>
    <dbReference type="NCBI Taxonomy" id="658196"/>
    <lineage>
        <taxon>Eukaryota</taxon>
        <taxon>Fungi</taxon>
        <taxon>Fungi incertae sedis</taxon>
        <taxon>Mucoromycota</taxon>
        <taxon>Glomeromycotina</taxon>
        <taxon>Glomeromycetes</taxon>
        <taxon>Glomerales</taxon>
        <taxon>Glomeraceae</taxon>
        <taxon>Glomus</taxon>
    </lineage>
</organism>
<feature type="compositionally biased region" description="Low complexity" evidence="1">
    <location>
        <begin position="74"/>
        <end position="102"/>
    </location>
</feature>
<sequence length="207" mass="23554">MLIYIVDTLKVLTNVFLYFVIVVALIVLAWTILWKLILNQVSFIREIVGLPKLNTNKPLQHHQTSQNQKKRRQSSTSSSTTHSRRQSISSSIAHSRHQSTSSPSHNRQQSIQQHNNVNSDNSDNSLIHQRTFSSSSTNQYQGGESVPMGRRISSTTNKIYQSQDDTAHKNYNHTKSDSKISVKSVSSNKILPIENDEDLNFEEDYIS</sequence>
<evidence type="ECO:0000313" key="4">
    <source>
        <dbReference type="Proteomes" id="UP000265703"/>
    </source>
</evidence>
<dbReference type="AlphaFoldDB" id="A0A397SI16"/>
<evidence type="ECO:0000256" key="2">
    <source>
        <dbReference type="SAM" id="Phobius"/>
    </source>
</evidence>
<evidence type="ECO:0000313" key="3">
    <source>
        <dbReference type="EMBL" id="RIA84539.1"/>
    </source>
</evidence>
<evidence type="ECO:0000256" key="1">
    <source>
        <dbReference type="SAM" id="MobiDB-lite"/>
    </source>
</evidence>
<dbReference type="Proteomes" id="UP000265703">
    <property type="component" value="Unassembled WGS sequence"/>
</dbReference>
<keyword evidence="2" id="KW-0472">Membrane</keyword>
<keyword evidence="4" id="KW-1185">Reference proteome</keyword>
<feature type="compositionally biased region" description="Low complexity" evidence="1">
    <location>
        <begin position="115"/>
        <end position="125"/>
    </location>
</feature>
<comment type="caution">
    <text evidence="3">The sequence shown here is derived from an EMBL/GenBank/DDBJ whole genome shotgun (WGS) entry which is preliminary data.</text>
</comment>
<protein>
    <submittedName>
        <fullName evidence="3">Uncharacterized protein</fullName>
    </submittedName>
</protein>
<dbReference type="Pfam" id="PF15938">
    <property type="entry name" value="DUF4750"/>
    <property type="match status" value="1"/>
</dbReference>
<gene>
    <name evidence="3" type="ORF">C1645_783865</name>
</gene>
<accession>A0A397SI16</accession>
<feature type="region of interest" description="Disordered" evidence="1">
    <location>
        <begin position="55"/>
        <end position="150"/>
    </location>
</feature>
<feature type="compositionally biased region" description="Polar residues" evidence="1">
    <location>
        <begin position="103"/>
        <end position="114"/>
    </location>
</feature>
<dbReference type="OrthoDB" id="2424850at2759"/>
<feature type="transmembrane region" description="Helical" evidence="2">
    <location>
        <begin position="15"/>
        <end position="37"/>
    </location>
</feature>
<dbReference type="InterPro" id="IPR031851">
    <property type="entry name" value="DUF4750"/>
</dbReference>
<feature type="compositionally biased region" description="Polar residues" evidence="1">
    <location>
        <begin position="126"/>
        <end position="142"/>
    </location>
</feature>
<dbReference type="EMBL" id="QKYT01000485">
    <property type="protein sequence ID" value="RIA84539.1"/>
    <property type="molecule type" value="Genomic_DNA"/>
</dbReference>
<proteinExistence type="predicted"/>
<keyword evidence="2" id="KW-0812">Transmembrane</keyword>
<keyword evidence="2" id="KW-1133">Transmembrane helix</keyword>